<name>A0A9P4XT73_CRYP1</name>
<sequence>MIHASHVTPTNKAIATVVPALNQPCCAILLAPDVGDEPDDDAVAVVVSPEALEDESAEMDVPEVDFELCLVVVEAASAAVVLLTAVTVTSDVPVAVGWPAISLPETDVSTQYAVGHSVQSRGIEIWHA</sequence>
<dbReference type="GeneID" id="63842727"/>
<dbReference type="RefSeq" id="XP_040771442.1">
    <property type="nucleotide sequence ID" value="XM_040925598.1"/>
</dbReference>
<proteinExistence type="predicted"/>
<protein>
    <submittedName>
        <fullName evidence="1">Uncharacterized protein</fullName>
    </submittedName>
</protein>
<dbReference type="EMBL" id="MU032352">
    <property type="protein sequence ID" value="KAF3760463.1"/>
    <property type="molecule type" value="Genomic_DNA"/>
</dbReference>
<dbReference type="AlphaFoldDB" id="A0A9P4XT73"/>
<gene>
    <name evidence="1" type="ORF">M406DRAFT_72955</name>
</gene>
<accession>A0A9P4XT73</accession>
<evidence type="ECO:0000313" key="2">
    <source>
        <dbReference type="Proteomes" id="UP000803844"/>
    </source>
</evidence>
<evidence type="ECO:0000313" key="1">
    <source>
        <dbReference type="EMBL" id="KAF3760463.1"/>
    </source>
</evidence>
<reference evidence="1" key="1">
    <citation type="journal article" date="2020" name="Phytopathology">
        <title>Genome sequence of the chestnut blight fungus Cryphonectria parasitica EP155: A fundamental resource for an archetypical invasive plant pathogen.</title>
        <authorList>
            <person name="Crouch J.A."/>
            <person name="Dawe A."/>
            <person name="Aerts A."/>
            <person name="Barry K."/>
            <person name="Churchill A.C.L."/>
            <person name="Grimwood J."/>
            <person name="Hillman B."/>
            <person name="Milgroom M.G."/>
            <person name="Pangilinan J."/>
            <person name="Smith M."/>
            <person name="Salamov A."/>
            <person name="Schmutz J."/>
            <person name="Yadav J."/>
            <person name="Grigoriev I.V."/>
            <person name="Nuss D."/>
        </authorList>
    </citation>
    <scope>NUCLEOTIDE SEQUENCE</scope>
    <source>
        <strain evidence="1">EP155</strain>
    </source>
</reference>
<dbReference type="Proteomes" id="UP000803844">
    <property type="component" value="Unassembled WGS sequence"/>
</dbReference>
<keyword evidence="2" id="KW-1185">Reference proteome</keyword>
<organism evidence="1 2">
    <name type="scientific">Cryphonectria parasitica (strain ATCC 38755 / EP155)</name>
    <dbReference type="NCBI Taxonomy" id="660469"/>
    <lineage>
        <taxon>Eukaryota</taxon>
        <taxon>Fungi</taxon>
        <taxon>Dikarya</taxon>
        <taxon>Ascomycota</taxon>
        <taxon>Pezizomycotina</taxon>
        <taxon>Sordariomycetes</taxon>
        <taxon>Sordariomycetidae</taxon>
        <taxon>Diaporthales</taxon>
        <taxon>Cryphonectriaceae</taxon>
        <taxon>Cryphonectria-Endothia species complex</taxon>
        <taxon>Cryphonectria</taxon>
    </lineage>
</organism>
<comment type="caution">
    <text evidence="1">The sequence shown here is derived from an EMBL/GenBank/DDBJ whole genome shotgun (WGS) entry which is preliminary data.</text>
</comment>